<evidence type="ECO:0000256" key="5">
    <source>
        <dbReference type="ARBA" id="ARBA00023274"/>
    </source>
</evidence>
<dbReference type="PROSITE" id="PS00527">
    <property type="entry name" value="RIBOSOMAL_S14"/>
    <property type="match status" value="1"/>
</dbReference>
<comment type="function">
    <text evidence="1 8">Binds 16S rRNA, required for the assembly of 30S particles and may also be responsible for determining the conformation of the 16S rRNA at the A site.</text>
</comment>
<feature type="region of interest" description="Disordered" evidence="9">
    <location>
        <begin position="36"/>
        <end position="79"/>
    </location>
</feature>
<comment type="subunit">
    <text evidence="7 8">Part of the 30S ribosomal subunit. Contacts proteins S3 and S10.</text>
</comment>
<evidence type="ECO:0000256" key="6">
    <source>
        <dbReference type="ARBA" id="ARBA00035167"/>
    </source>
</evidence>
<evidence type="ECO:0000256" key="4">
    <source>
        <dbReference type="ARBA" id="ARBA00022980"/>
    </source>
</evidence>
<sequence>MAKTSKIAKNNQRKRTIGVYSDRRQELLDIIKDPETSYDEKREAQKKIAKMPRDASPTRHRNRCEVTGRPRGTLRKFGMSRNTFRDLALKGELPGIKKASW</sequence>
<evidence type="ECO:0000256" key="8">
    <source>
        <dbReference type="HAMAP-Rule" id="MF_00537"/>
    </source>
</evidence>
<accession>S5DYN5</accession>
<evidence type="ECO:0000256" key="1">
    <source>
        <dbReference type="ARBA" id="ARBA00003686"/>
    </source>
</evidence>
<dbReference type="NCBIfam" id="NF006477">
    <property type="entry name" value="PRK08881.1"/>
    <property type="match status" value="1"/>
</dbReference>
<protein>
    <recommendedName>
        <fullName evidence="6 8">Small ribosomal subunit protein uS14</fullName>
    </recommendedName>
</protein>
<dbReference type="InterPro" id="IPR001209">
    <property type="entry name" value="Ribosomal_uS14"/>
</dbReference>
<dbReference type="EMBL" id="KC811150">
    <property type="protein sequence ID" value="AGQ20087.1"/>
    <property type="molecule type" value="Genomic_DNA"/>
</dbReference>
<keyword evidence="8" id="KW-0694">RNA-binding</keyword>
<name>S5DYN5_9ACTN</name>
<evidence type="ECO:0000313" key="10">
    <source>
        <dbReference type="EMBL" id="AGQ20087.1"/>
    </source>
</evidence>
<evidence type="ECO:0000256" key="2">
    <source>
        <dbReference type="ARBA" id="ARBA00009083"/>
    </source>
</evidence>
<dbReference type="GO" id="GO:0003735">
    <property type="term" value="F:structural constituent of ribosome"/>
    <property type="evidence" value="ECO:0007669"/>
    <property type="project" value="InterPro"/>
</dbReference>
<keyword evidence="4 8" id="KW-0689">Ribosomal protein</keyword>
<gene>
    <name evidence="8" type="primary">rpsN</name>
</gene>
<keyword evidence="3 8" id="KW-0699">rRNA-binding</keyword>
<dbReference type="AlphaFoldDB" id="S5DYN5"/>
<dbReference type="Pfam" id="PF00253">
    <property type="entry name" value="Ribosomal_S14"/>
    <property type="match status" value="1"/>
</dbReference>
<evidence type="ECO:0000256" key="7">
    <source>
        <dbReference type="ARBA" id="ARBA00047110"/>
    </source>
</evidence>
<reference evidence="10" key="1">
    <citation type="journal article" date="2013" name="Sci. Rep.">
        <title>Metagenomics uncovers a new group of low GC and ultra-small marine Actinobacteria.</title>
        <authorList>
            <person name="Ghai R."/>
            <person name="Mizuno C.M."/>
            <person name="Picazo A."/>
            <person name="Camacho A."/>
            <person name="Rodriguez-Valera F."/>
        </authorList>
    </citation>
    <scope>NUCLEOTIDE SEQUENCE</scope>
</reference>
<dbReference type="FunFam" id="1.10.287.1480:FF:000001">
    <property type="entry name" value="30S ribosomal protein S14"/>
    <property type="match status" value="1"/>
</dbReference>
<dbReference type="GO" id="GO:0015935">
    <property type="term" value="C:small ribosomal subunit"/>
    <property type="evidence" value="ECO:0007669"/>
    <property type="project" value="TreeGrafter"/>
</dbReference>
<organism evidence="10">
    <name type="scientific">Candidatus Actinomarina minuta</name>
    <dbReference type="NCBI Taxonomy" id="1389454"/>
    <lineage>
        <taxon>Bacteria</taxon>
        <taxon>Bacillati</taxon>
        <taxon>Actinomycetota</taxon>
        <taxon>Actinomycetes</taxon>
        <taxon>Candidatus Actinomarinidae</taxon>
        <taxon>Candidatus Actinomarinales</taxon>
        <taxon>Candidatus Actinomarineae</taxon>
        <taxon>Candidatus Actinomarinaceae</taxon>
        <taxon>Candidatus Actinomarina</taxon>
    </lineage>
</organism>
<dbReference type="GO" id="GO:0019843">
    <property type="term" value="F:rRNA binding"/>
    <property type="evidence" value="ECO:0007669"/>
    <property type="project" value="UniProtKB-UniRule"/>
</dbReference>
<dbReference type="GO" id="GO:0006412">
    <property type="term" value="P:translation"/>
    <property type="evidence" value="ECO:0007669"/>
    <property type="project" value="UniProtKB-UniRule"/>
</dbReference>
<dbReference type="HAMAP" id="MF_00537">
    <property type="entry name" value="Ribosomal_uS14_1"/>
    <property type="match status" value="1"/>
</dbReference>
<feature type="compositionally biased region" description="Basic and acidic residues" evidence="9">
    <location>
        <begin position="36"/>
        <end position="68"/>
    </location>
</feature>
<dbReference type="InterPro" id="IPR018271">
    <property type="entry name" value="Ribosomal_uS14_CS"/>
</dbReference>
<dbReference type="PANTHER" id="PTHR19836:SF19">
    <property type="entry name" value="SMALL RIBOSOMAL SUBUNIT PROTEIN US14M"/>
    <property type="match status" value="1"/>
</dbReference>
<comment type="similarity">
    <text evidence="2 8">Belongs to the universal ribosomal protein uS14 family.</text>
</comment>
<evidence type="ECO:0000256" key="9">
    <source>
        <dbReference type="SAM" id="MobiDB-lite"/>
    </source>
</evidence>
<evidence type="ECO:0000256" key="3">
    <source>
        <dbReference type="ARBA" id="ARBA00022730"/>
    </source>
</evidence>
<keyword evidence="5 8" id="KW-0687">Ribonucleoprotein</keyword>
<proteinExistence type="inferred from homology"/>
<dbReference type="PANTHER" id="PTHR19836">
    <property type="entry name" value="30S RIBOSOMAL PROTEIN S14"/>
    <property type="match status" value="1"/>
</dbReference>
<dbReference type="Gene3D" id="1.10.287.1480">
    <property type="match status" value="1"/>
</dbReference>
<dbReference type="GO" id="GO:0005737">
    <property type="term" value="C:cytoplasm"/>
    <property type="evidence" value="ECO:0007669"/>
    <property type="project" value="UniProtKB-ARBA"/>
</dbReference>
<dbReference type="InterPro" id="IPR023036">
    <property type="entry name" value="Ribosomal_uS14_bac/plastid"/>
</dbReference>
<dbReference type="SUPFAM" id="SSF57716">
    <property type="entry name" value="Glucocorticoid receptor-like (DNA-binding domain)"/>
    <property type="match status" value="1"/>
</dbReference>